<dbReference type="PANTHER" id="PTHR37483:SF1">
    <property type="entry name" value="UPF0125 PROTEIN RATB"/>
    <property type="match status" value="1"/>
</dbReference>
<dbReference type="NCBIfam" id="NF002490">
    <property type="entry name" value="PRK01777.1"/>
    <property type="match status" value="1"/>
</dbReference>
<dbReference type="RefSeq" id="WP_337334812.1">
    <property type="nucleotide sequence ID" value="NZ_JBBDHC010000005.1"/>
</dbReference>
<gene>
    <name evidence="3" type="ORF">WB794_05365</name>
</gene>
<dbReference type="InterPro" id="IPR005346">
    <property type="entry name" value="RnfH"/>
</dbReference>
<name>A0AAW9QY57_9GAMM</name>
<dbReference type="PANTHER" id="PTHR37483">
    <property type="entry name" value="UPF0125 PROTEIN RATB"/>
    <property type="match status" value="1"/>
</dbReference>
<evidence type="ECO:0000256" key="2">
    <source>
        <dbReference type="HAMAP-Rule" id="MF_00460"/>
    </source>
</evidence>
<evidence type="ECO:0000313" key="3">
    <source>
        <dbReference type="EMBL" id="MEJ1249100.1"/>
    </source>
</evidence>
<accession>A0AAW9QY57</accession>
<organism evidence="3 4">
    <name type="scientific">Denitratimonas tolerans</name>
    <dbReference type="NCBI Taxonomy" id="1338420"/>
    <lineage>
        <taxon>Bacteria</taxon>
        <taxon>Pseudomonadati</taxon>
        <taxon>Pseudomonadota</taxon>
        <taxon>Gammaproteobacteria</taxon>
        <taxon>Lysobacterales</taxon>
        <taxon>Lysobacteraceae</taxon>
        <taxon>Denitratimonas</taxon>
    </lineage>
</organism>
<proteinExistence type="inferred from homology"/>
<comment type="caution">
    <text evidence="3">The sequence shown here is derived from an EMBL/GenBank/DDBJ whole genome shotgun (WGS) entry which is preliminary data.</text>
</comment>
<comment type="similarity">
    <text evidence="1 2">Belongs to the UPF0125 (RnfH) family.</text>
</comment>
<dbReference type="HAMAP" id="MF_00460">
    <property type="entry name" value="UPF0125_RnfH"/>
    <property type="match status" value="1"/>
</dbReference>
<dbReference type="Proteomes" id="UP001364472">
    <property type="component" value="Unassembled WGS sequence"/>
</dbReference>
<dbReference type="SUPFAM" id="SSF54285">
    <property type="entry name" value="MoaD/ThiS"/>
    <property type="match status" value="1"/>
</dbReference>
<dbReference type="Gene3D" id="3.10.20.280">
    <property type="entry name" value="RnfH-like"/>
    <property type="match status" value="1"/>
</dbReference>
<sequence length="98" mass="10686">MSTPAEPIRVEVAAAWPDQSWSAALRLPHDATVAMALAAPAVQARFPQAASLPLGIFSRRCTLDQPLRDGDRIELYRPLLIDPKRARRERAEAAKGGS</sequence>
<dbReference type="InterPro" id="IPR016155">
    <property type="entry name" value="Mopterin_synth/thiamin_S_b"/>
</dbReference>
<dbReference type="AlphaFoldDB" id="A0AAW9QY57"/>
<protein>
    <recommendedName>
        <fullName evidence="2">UPF0125 protein WB794_05365</fullName>
    </recommendedName>
</protein>
<dbReference type="EMBL" id="JBBDHC010000005">
    <property type="protein sequence ID" value="MEJ1249100.1"/>
    <property type="molecule type" value="Genomic_DNA"/>
</dbReference>
<reference evidence="3 4" key="1">
    <citation type="journal article" date="2016" name="Antonie Van Leeuwenhoek">
        <title>Denitratimonas tolerans gen. nov., sp. nov., a denitrifying bacterium isolated from a bioreactor for tannery wastewater treatment.</title>
        <authorList>
            <person name="Han S.I."/>
            <person name="Kim J.O."/>
            <person name="Lee Y.R."/>
            <person name="Ekpeghere K.I."/>
            <person name="Koh S.C."/>
            <person name="Whang K.S."/>
        </authorList>
    </citation>
    <scope>NUCLEOTIDE SEQUENCE [LARGE SCALE GENOMIC DNA]</scope>
    <source>
        <strain evidence="3 4">KACC 17565</strain>
    </source>
</reference>
<keyword evidence="4" id="KW-1185">Reference proteome</keyword>
<evidence type="ECO:0000256" key="1">
    <source>
        <dbReference type="ARBA" id="ARBA00010645"/>
    </source>
</evidence>
<evidence type="ECO:0000313" key="4">
    <source>
        <dbReference type="Proteomes" id="UP001364472"/>
    </source>
</evidence>
<dbReference type="InterPro" id="IPR037021">
    <property type="entry name" value="RnfH_sf"/>
</dbReference>
<dbReference type="Pfam" id="PF03658">
    <property type="entry name" value="Ub-RnfH"/>
    <property type="match status" value="1"/>
</dbReference>